<protein>
    <submittedName>
        <fullName evidence="2">Uncharacterized protein</fullName>
    </submittedName>
</protein>
<feature type="compositionally biased region" description="Polar residues" evidence="1">
    <location>
        <begin position="121"/>
        <end position="131"/>
    </location>
</feature>
<keyword evidence="3" id="KW-1185">Reference proteome</keyword>
<evidence type="ECO:0000313" key="3">
    <source>
        <dbReference type="Proteomes" id="UP000447434"/>
    </source>
</evidence>
<proteinExistence type="predicted"/>
<accession>A0A6A4QTH2</accession>
<feature type="compositionally biased region" description="Polar residues" evidence="1">
    <location>
        <begin position="168"/>
        <end position="179"/>
    </location>
</feature>
<feature type="region of interest" description="Disordered" evidence="1">
    <location>
        <begin position="121"/>
        <end position="179"/>
    </location>
</feature>
<evidence type="ECO:0000313" key="2">
    <source>
        <dbReference type="EMBL" id="KAE9616939.1"/>
    </source>
</evidence>
<dbReference type="Proteomes" id="UP000447434">
    <property type="component" value="Chromosome 3"/>
</dbReference>
<organism evidence="2 3">
    <name type="scientific">Lupinus albus</name>
    <name type="common">White lupine</name>
    <name type="synonym">Lupinus termis</name>
    <dbReference type="NCBI Taxonomy" id="3870"/>
    <lineage>
        <taxon>Eukaryota</taxon>
        <taxon>Viridiplantae</taxon>
        <taxon>Streptophyta</taxon>
        <taxon>Embryophyta</taxon>
        <taxon>Tracheophyta</taxon>
        <taxon>Spermatophyta</taxon>
        <taxon>Magnoliopsida</taxon>
        <taxon>eudicotyledons</taxon>
        <taxon>Gunneridae</taxon>
        <taxon>Pentapetalae</taxon>
        <taxon>rosids</taxon>
        <taxon>fabids</taxon>
        <taxon>Fabales</taxon>
        <taxon>Fabaceae</taxon>
        <taxon>Papilionoideae</taxon>
        <taxon>50 kb inversion clade</taxon>
        <taxon>genistoids sensu lato</taxon>
        <taxon>core genistoids</taxon>
        <taxon>Genisteae</taxon>
        <taxon>Lupinus</taxon>
    </lineage>
</organism>
<name>A0A6A4QTH2_LUPAL</name>
<dbReference type="PANTHER" id="PTHR36746:SF3">
    <property type="entry name" value="DUF4005 DOMAIN-CONTAINING PROTEIN"/>
    <property type="match status" value="1"/>
</dbReference>
<dbReference type="EMBL" id="WOCE01000003">
    <property type="protein sequence ID" value="KAE9616939.1"/>
    <property type="molecule type" value="Genomic_DNA"/>
</dbReference>
<reference evidence="3" key="1">
    <citation type="journal article" date="2020" name="Nat. Commun.">
        <title>Genome sequence of the cluster root forming white lupin.</title>
        <authorList>
            <person name="Hufnagel B."/>
            <person name="Marques A."/>
            <person name="Soriano A."/>
            <person name="Marques L."/>
            <person name="Divol F."/>
            <person name="Doumas P."/>
            <person name="Sallet E."/>
            <person name="Mancinotti D."/>
            <person name="Carrere S."/>
            <person name="Marande W."/>
            <person name="Arribat S."/>
            <person name="Keller J."/>
            <person name="Huneau C."/>
            <person name="Blein T."/>
            <person name="Aime D."/>
            <person name="Laguerre M."/>
            <person name="Taylor J."/>
            <person name="Schubert V."/>
            <person name="Nelson M."/>
            <person name="Geu-Flores F."/>
            <person name="Crespi M."/>
            <person name="Gallardo-Guerrero K."/>
            <person name="Delaux P.-M."/>
            <person name="Salse J."/>
            <person name="Berges H."/>
            <person name="Guyot R."/>
            <person name="Gouzy J."/>
            <person name="Peret B."/>
        </authorList>
    </citation>
    <scope>NUCLEOTIDE SEQUENCE [LARGE SCALE GENOMIC DNA]</scope>
    <source>
        <strain evidence="3">cv. Amiga</strain>
    </source>
</reference>
<feature type="compositionally biased region" description="Basic and acidic residues" evidence="1">
    <location>
        <begin position="142"/>
        <end position="154"/>
    </location>
</feature>
<comment type="caution">
    <text evidence="2">The sequence shown here is derived from an EMBL/GenBank/DDBJ whole genome shotgun (WGS) entry which is preliminary data.</text>
</comment>
<sequence length="179" mass="20349">MHLLTHNLVCLNFFENHTYIHSLVIKHYLGMGNGNSKSSKSKVHHGQRAKVGSSELLSHHVPRVKTEPVVMVGFPTNEGSLRLKGHSEEEEEEEYGKKSSSSLENDDTFTEFIRHVKYKTRSISNIGREQSNPTPEPEPEPETNKNNENQKDQFDDFIQATKKKLKTTSRVGNNSSFRG</sequence>
<dbReference type="OrthoDB" id="1423025at2759"/>
<evidence type="ECO:0000256" key="1">
    <source>
        <dbReference type="SAM" id="MobiDB-lite"/>
    </source>
</evidence>
<gene>
    <name evidence="2" type="ORF">Lalb_Chr03g0030111</name>
</gene>
<dbReference type="AlphaFoldDB" id="A0A6A4QTH2"/>
<feature type="region of interest" description="Disordered" evidence="1">
    <location>
        <begin position="76"/>
        <end position="106"/>
    </location>
</feature>
<dbReference type="PANTHER" id="PTHR36746">
    <property type="entry name" value="BNAC04G51760D PROTEIN"/>
    <property type="match status" value="1"/>
</dbReference>